<dbReference type="EMBL" id="LT546645">
    <property type="protein sequence ID" value="SAI72152.1"/>
    <property type="molecule type" value="Genomic_DNA"/>
</dbReference>
<keyword evidence="2" id="KW-1185">Reference proteome</keyword>
<dbReference type="Proteomes" id="UP000076825">
    <property type="component" value="Chromosome 1"/>
</dbReference>
<protein>
    <submittedName>
        <fullName evidence="1">Uncharacterized protein</fullName>
    </submittedName>
</protein>
<gene>
    <name evidence="1" type="ORF">SAMEA3906487_03068</name>
</gene>
<dbReference type="AlphaFoldDB" id="A0A157QNP7"/>
<reference evidence="1 2" key="1">
    <citation type="submission" date="2016-04" db="EMBL/GenBank/DDBJ databases">
        <authorList>
            <consortium name="Pathogen Informatics"/>
        </authorList>
    </citation>
    <scope>NUCLEOTIDE SEQUENCE [LARGE SCALE GENOMIC DNA]</scope>
    <source>
        <strain evidence="1 2">H044680328</strain>
    </source>
</reference>
<dbReference type="OrthoDB" id="8694061at2"/>
<organism evidence="1 2">
    <name type="scientific">Bordetella trematum</name>
    <dbReference type="NCBI Taxonomy" id="123899"/>
    <lineage>
        <taxon>Bacteria</taxon>
        <taxon>Pseudomonadati</taxon>
        <taxon>Pseudomonadota</taxon>
        <taxon>Betaproteobacteria</taxon>
        <taxon>Burkholderiales</taxon>
        <taxon>Alcaligenaceae</taxon>
        <taxon>Bordetella</taxon>
    </lineage>
</organism>
<dbReference type="PATRIC" id="fig|123899.6.peg.3062"/>
<evidence type="ECO:0000313" key="2">
    <source>
        <dbReference type="Proteomes" id="UP000076825"/>
    </source>
</evidence>
<evidence type="ECO:0000313" key="1">
    <source>
        <dbReference type="EMBL" id="SAI72152.1"/>
    </source>
</evidence>
<proteinExistence type="predicted"/>
<dbReference type="RefSeq" id="WP_063492181.1">
    <property type="nucleotide sequence ID" value="NZ_CP016340.1"/>
</dbReference>
<name>A0A157QNP7_9BORD</name>
<dbReference type="KEGG" id="btrm:SAMEA390648703068"/>
<dbReference type="STRING" id="123899.SAMEA3906487_03068"/>
<sequence>MGVKTTTTTVYECDVCRSEVPELSVFGVHKDTLWSERDVTATLTLSMRLDISYVTDRGVICNACAAKHLRAVADAIDFVAQQQEGEA</sequence>
<accession>A0A157QNP7</accession>
<dbReference type="GeneID" id="56591523"/>